<proteinExistence type="predicted"/>
<reference evidence="3 4" key="1">
    <citation type="submission" date="2010-12" db="EMBL/GenBank/DDBJ databases">
        <title>The Genome Sequence of Clostridium symbiosum strain WAL-14163.</title>
        <authorList>
            <person name="Earl A."/>
            <person name="Ward D."/>
            <person name="Feldgarden M."/>
            <person name="Gevers D."/>
            <person name="Finegold S.M."/>
            <person name="Summanen P.H."/>
            <person name="Molitoris D.R."/>
            <person name="Vaisanen M.L."/>
            <person name="Daigneault M."/>
            <person name="Young S.K."/>
            <person name="Zeng Q."/>
            <person name="Gargeya S."/>
            <person name="Fitzgerald M."/>
            <person name="Haas B."/>
            <person name="Abouelleil A."/>
            <person name="Alvarado L."/>
            <person name="Arachchi H.M."/>
            <person name="Berlin A."/>
            <person name="Brown A."/>
            <person name="Chapman S.B."/>
            <person name="Chen Z."/>
            <person name="Dunbar C."/>
            <person name="Freedman E."/>
            <person name="Gearin G."/>
            <person name="Gellesch M."/>
            <person name="Goldberg J."/>
            <person name="Griggs A."/>
            <person name="Gujja S."/>
            <person name="Heilman E."/>
            <person name="Heiman D."/>
            <person name="Howarth C."/>
            <person name="Larson L."/>
            <person name="Lui A."/>
            <person name="MacDonald P.J.P."/>
            <person name="Mehta T."/>
            <person name="Montmayeur A."/>
            <person name="Murphy C."/>
            <person name="Neiman D."/>
            <person name="Pearson M."/>
            <person name="Priest M."/>
            <person name="Roberts A."/>
            <person name="Saif S."/>
            <person name="Shea T."/>
            <person name="Shenoy N."/>
            <person name="Sisk P."/>
            <person name="Stolte C."/>
            <person name="Sykes S."/>
            <person name="White J."/>
            <person name="Yandava C."/>
            <person name="Nusbaum C."/>
            <person name="Birren B."/>
        </authorList>
    </citation>
    <scope>NUCLEOTIDE SEQUENCE [LARGE SCALE GENOMIC DNA]</scope>
    <source>
        <strain evidence="3 4">WAL-14163</strain>
    </source>
</reference>
<dbReference type="PROSITE" id="PS50943">
    <property type="entry name" value="HTH_CROC1"/>
    <property type="match status" value="1"/>
</dbReference>
<dbReference type="InterPro" id="IPR010982">
    <property type="entry name" value="Lambda_DNA-bd_dom_sf"/>
</dbReference>
<dbReference type="HOGENOM" id="CLU_090591_0_0_9"/>
<dbReference type="SMART" id="SM00530">
    <property type="entry name" value="HTH_XRE"/>
    <property type="match status" value="1"/>
</dbReference>
<dbReference type="PANTHER" id="PTHR46797">
    <property type="entry name" value="HTH-TYPE TRANSCRIPTIONAL REGULATOR"/>
    <property type="match status" value="1"/>
</dbReference>
<keyword evidence="4" id="KW-1185">Reference proteome</keyword>
<feature type="domain" description="HTH cro/C1-type" evidence="2">
    <location>
        <begin position="7"/>
        <end position="62"/>
    </location>
</feature>
<dbReference type="EMBL" id="ADLQ01000083">
    <property type="protein sequence ID" value="EGA92312.1"/>
    <property type="molecule type" value="Genomic_DNA"/>
</dbReference>
<evidence type="ECO:0000313" key="3">
    <source>
        <dbReference type="EMBL" id="EGA92312.1"/>
    </source>
</evidence>
<dbReference type="InterPro" id="IPR050807">
    <property type="entry name" value="TransReg_Diox_bact_type"/>
</dbReference>
<dbReference type="GO" id="GO:0003677">
    <property type="term" value="F:DNA binding"/>
    <property type="evidence" value="ECO:0007669"/>
    <property type="project" value="UniProtKB-KW"/>
</dbReference>
<gene>
    <name evidence="3" type="ORF">HMPREF9474_03864</name>
</gene>
<evidence type="ECO:0000256" key="1">
    <source>
        <dbReference type="ARBA" id="ARBA00023125"/>
    </source>
</evidence>
<evidence type="ECO:0000313" key="4">
    <source>
        <dbReference type="Proteomes" id="UP000002970"/>
    </source>
</evidence>
<dbReference type="SUPFAM" id="SSF47413">
    <property type="entry name" value="lambda repressor-like DNA-binding domains"/>
    <property type="match status" value="1"/>
</dbReference>
<keyword evidence="1" id="KW-0238">DNA-binding</keyword>
<name>E7GSG9_CLOS6</name>
<organism evidence="3 4">
    <name type="scientific">Clostridium symbiosum (strain WAL-14163)</name>
    <dbReference type="NCBI Taxonomy" id="742740"/>
    <lineage>
        <taxon>Bacteria</taxon>
        <taxon>Bacillati</taxon>
        <taxon>Bacillota</taxon>
        <taxon>Clostridia</taxon>
        <taxon>Lachnospirales</taxon>
        <taxon>Lachnospiraceae</taxon>
        <taxon>Otoolea</taxon>
    </lineage>
</organism>
<dbReference type="Gene3D" id="1.10.260.40">
    <property type="entry name" value="lambda repressor-like DNA-binding domains"/>
    <property type="match status" value="1"/>
</dbReference>
<dbReference type="CDD" id="cd00093">
    <property type="entry name" value="HTH_XRE"/>
    <property type="match status" value="1"/>
</dbReference>
<accession>E7GSG9</accession>
<dbReference type="GO" id="GO:0005829">
    <property type="term" value="C:cytosol"/>
    <property type="evidence" value="ECO:0007669"/>
    <property type="project" value="TreeGrafter"/>
</dbReference>
<protein>
    <recommendedName>
        <fullName evidence="2">HTH cro/C1-type domain-containing protein</fullName>
    </recommendedName>
</protein>
<dbReference type="GO" id="GO:0003700">
    <property type="term" value="F:DNA-binding transcription factor activity"/>
    <property type="evidence" value="ECO:0007669"/>
    <property type="project" value="TreeGrafter"/>
</dbReference>
<sequence length="264" mass="29723">MTIQERLKDLRVECGLTLEQLAEQTHLSKSALGSYEADDFKDISHYALIKLAKFYGVTADYLLGLTETKNHPNADLADLRLSDDMIELLKSGRLDNSLLCELATHSDFPRLMAELEIYVNGVATKQIQGANAIVDAMSATIMKRHNPGLTDPQLRQLITAHIDEDSFCRYVIQQDINKIALDLREAHKDDFFSVPEDNPLKGFLQAADEAASEDGDPEQASLAFICKRLKLNLKKLSEDEKKWLKKIAEKSDLLKNPNPQRGRK</sequence>
<dbReference type="STRING" id="1512.GCA_900049235_04176"/>
<dbReference type="Proteomes" id="UP000002970">
    <property type="component" value="Unassembled WGS sequence"/>
</dbReference>
<evidence type="ECO:0000259" key="2">
    <source>
        <dbReference type="PROSITE" id="PS50943"/>
    </source>
</evidence>
<dbReference type="eggNOG" id="COG1396">
    <property type="taxonomic scope" value="Bacteria"/>
</dbReference>
<comment type="caution">
    <text evidence="3">The sequence shown here is derived from an EMBL/GenBank/DDBJ whole genome shotgun (WGS) entry which is preliminary data.</text>
</comment>
<dbReference type="AlphaFoldDB" id="E7GSG9"/>
<dbReference type="InterPro" id="IPR001387">
    <property type="entry name" value="Cro/C1-type_HTH"/>
</dbReference>
<dbReference type="PANTHER" id="PTHR46797:SF1">
    <property type="entry name" value="METHYLPHOSPHONATE SYNTHASE"/>
    <property type="match status" value="1"/>
</dbReference>
<dbReference type="Pfam" id="PF01381">
    <property type="entry name" value="HTH_3"/>
    <property type="match status" value="1"/>
</dbReference>